<evidence type="ECO:0000256" key="5">
    <source>
        <dbReference type="ARBA" id="ARBA00023136"/>
    </source>
</evidence>
<evidence type="ECO:0000256" key="1">
    <source>
        <dbReference type="ARBA" id="ARBA00004141"/>
    </source>
</evidence>
<dbReference type="Pfam" id="PF07947">
    <property type="entry name" value="YhhN"/>
    <property type="match status" value="1"/>
</dbReference>
<evidence type="ECO:0000256" key="7">
    <source>
        <dbReference type="SAM" id="Phobius"/>
    </source>
</evidence>
<sequence>MRLFYFSFFASAAVYLGYLLTLPEFLVEDKPYSIPVELSALLKALPIISLACFCQTSYASPCINSLRNFVTFGLFASALGDVFLELDNDKYFVHGLGSFLLGHLFYIGVFSVSSVPGCRPVSRGKKLFSGVILASFYVSIFFNILLPNLRKTGREDFIFPVAFYALVIVGMTWCAYIRGESRGFVGAGMFVISDFLLAWNKFVQPISYGHRYVMATYYMAQLLITLSSTISISEYVQKTGGKTIDAQKTPTKSEKVKKRRTRIA</sequence>
<dbReference type="EMBL" id="MCFE01000158">
    <property type="protein sequence ID" value="ORX96267.1"/>
    <property type="molecule type" value="Genomic_DNA"/>
</dbReference>
<feature type="transmembrane region" description="Helical" evidence="7">
    <location>
        <begin position="127"/>
        <end position="145"/>
    </location>
</feature>
<comment type="subcellular location">
    <subcellularLocation>
        <location evidence="1">Membrane</location>
        <topology evidence="1">Multi-pass membrane protein</topology>
    </subcellularLocation>
</comment>
<dbReference type="PANTHER" id="PTHR31885:SF6">
    <property type="entry name" value="GH04784P"/>
    <property type="match status" value="1"/>
</dbReference>
<dbReference type="STRING" id="1314790.A0A1Y1YE34"/>
<keyword evidence="4 7" id="KW-1133">Transmembrane helix</keyword>
<comment type="caution">
    <text evidence="8">The sequence shown here is derived from an EMBL/GenBank/DDBJ whole genome shotgun (WGS) entry which is preliminary data.</text>
</comment>
<dbReference type="OrthoDB" id="2133758at2759"/>
<evidence type="ECO:0000256" key="4">
    <source>
        <dbReference type="ARBA" id="ARBA00022989"/>
    </source>
</evidence>
<dbReference type="InParanoid" id="A0A1Y1YE34"/>
<keyword evidence="3 7" id="KW-0812">Transmembrane</keyword>
<feature type="transmembrane region" description="Helical" evidence="7">
    <location>
        <begin position="183"/>
        <end position="200"/>
    </location>
</feature>
<proteinExistence type="inferred from homology"/>
<gene>
    <name evidence="8" type="ORF">K493DRAFT_20505</name>
</gene>
<dbReference type="GO" id="GO:0016020">
    <property type="term" value="C:membrane"/>
    <property type="evidence" value="ECO:0007669"/>
    <property type="project" value="UniProtKB-SubCell"/>
</dbReference>
<keyword evidence="9" id="KW-1185">Reference proteome</keyword>
<dbReference type="GO" id="GO:0016787">
    <property type="term" value="F:hydrolase activity"/>
    <property type="evidence" value="ECO:0007669"/>
    <property type="project" value="TreeGrafter"/>
</dbReference>
<dbReference type="Proteomes" id="UP000193498">
    <property type="component" value="Unassembled WGS sequence"/>
</dbReference>
<feature type="compositionally biased region" description="Basic residues" evidence="6">
    <location>
        <begin position="255"/>
        <end position="264"/>
    </location>
</feature>
<name>A0A1Y1YE34_9FUNG</name>
<evidence type="ECO:0000256" key="6">
    <source>
        <dbReference type="SAM" id="MobiDB-lite"/>
    </source>
</evidence>
<feature type="transmembrane region" description="Helical" evidence="7">
    <location>
        <begin position="96"/>
        <end position="115"/>
    </location>
</feature>
<evidence type="ECO:0000256" key="2">
    <source>
        <dbReference type="ARBA" id="ARBA00007375"/>
    </source>
</evidence>
<evidence type="ECO:0000313" key="9">
    <source>
        <dbReference type="Proteomes" id="UP000193498"/>
    </source>
</evidence>
<organism evidence="8 9">
    <name type="scientific">Basidiobolus meristosporus CBS 931.73</name>
    <dbReference type="NCBI Taxonomy" id="1314790"/>
    <lineage>
        <taxon>Eukaryota</taxon>
        <taxon>Fungi</taxon>
        <taxon>Fungi incertae sedis</taxon>
        <taxon>Zoopagomycota</taxon>
        <taxon>Entomophthoromycotina</taxon>
        <taxon>Basidiobolomycetes</taxon>
        <taxon>Basidiobolales</taxon>
        <taxon>Basidiobolaceae</taxon>
        <taxon>Basidiobolus</taxon>
    </lineage>
</organism>
<feature type="transmembrane region" description="Helical" evidence="7">
    <location>
        <begin position="157"/>
        <end position="176"/>
    </location>
</feature>
<reference evidence="8 9" key="1">
    <citation type="submission" date="2016-07" db="EMBL/GenBank/DDBJ databases">
        <title>Pervasive Adenine N6-methylation of Active Genes in Fungi.</title>
        <authorList>
            <consortium name="DOE Joint Genome Institute"/>
            <person name="Mondo S.J."/>
            <person name="Dannebaum R.O."/>
            <person name="Kuo R.C."/>
            <person name="Labutti K."/>
            <person name="Haridas S."/>
            <person name="Kuo A."/>
            <person name="Salamov A."/>
            <person name="Ahrendt S.R."/>
            <person name="Lipzen A."/>
            <person name="Sullivan W."/>
            <person name="Andreopoulos W.B."/>
            <person name="Clum A."/>
            <person name="Lindquist E."/>
            <person name="Daum C."/>
            <person name="Ramamoorthy G.K."/>
            <person name="Gryganskyi A."/>
            <person name="Culley D."/>
            <person name="Magnuson J.K."/>
            <person name="James T.Y."/>
            <person name="O'Malley M.A."/>
            <person name="Stajich J.E."/>
            <person name="Spatafora J.W."/>
            <person name="Visel A."/>
            <person name="Grigoriev I.V."/>
        </authorList>
    </citation>
    <scope>NUCLEOTIDE SEQUENCE [LARGE SCALE GENOMIC DNA]</scope>
    <source>
        <strain evidence="8 9">CBS 931.73</strain>
    </source>
</reference>
<protein>
    <submittedName>
        <fullName evidence="8">YhhN-domain-containing protein</fullName>
    </submittedName>
</protein>
<evidence type="ECO:0000256" key="3">
    <source>
        <dbReference type="ARBA" id="ARBA00022692"/>
    </source>
</evidence>
<feature type="region of interest" description="Disordered" evidence="6">
    <location>
        <begin position="245"/>
        <end position="264"/>
    </location>
</feature>
<accession>A0A1Y1YE34</accession>
<evidence type="ECO:0000313" key="8">
    <source>
        <dbReference type="EMBL" id="ORX96267.1"/>
    </source>
</evidence>
<dbReference type="PANTHER" id="PTHR31885">
    <property type="entry name" value="GH04784P"/>
    <property type="match status" value="1"/>
</dbReference>
<feature type="transmembrane region" description="Helical" evidence="7">
    <location>
        <begin position="212"/>
        <end position="232"/>
    </location>
</feature>
<dbReference type="AlphaFoldDB" id="A0A1Y1YE34"/>
<keyword evidence="5 7" id="KW-0472">Membrane</keyword>
<comment type="similarity">
    <text evidence="2">Belongs to the TMEM86 family.</text>
</comment>
<dbReference type="InterPro" id="IPR012506">
    <property type="entry name" value="TMEM86B-like"/>
</dbReference>